<keyword evidence="5" id="KW-1185">Reference proteome</keyword>
<dbReference type="SMART" id="SM00343">
    <property type="entry name" value="ZnF_C2HC"/>
    <property type="match status" value="1"/>
</dbReference>
<proteinExistence type="predicted"/>
<dbReference type="Pfam" id="PF00098">
    <property type="entry name" value="zf-CCHC"/>
    <property type="match status" value="1"/>
</dbReference>
<dbReference type="OrthoDB" id="2507294at2759"/>
<dbReference type="PROSITE" id="PS50158">
    <property type="entry name" value="ZF_CCHC"/>
    <property type="match status" value="1"/>
</dbReference>
<keyword evidence="2" id="KW-0863">Zinc-finger</keyword>
<evidence type="ECO:0000313" key="5">
    <source>
        <dbReference type="Proteomes" id="UP000765509"/>
    </source>
</evidence>
<feature type="domain" description="CCHC-type" evidence="3">
    <location>
        <begin position="211"/>
        <end position="226"/>
    </location>
</feature>
<dbReference type="Proteomes" id="UP000765509">
    <property type="component" value="Unassembled WGS sequence"/>
</dbReference>
<dbReference type="SUPFAM" id="SSF57756">
    <property type="entry name" value="Retrovirus zinc finger-like domains"/>
    <property type="match status" value="1"/>
</dbReference>
<sequence>MSYSEKEASSWPKLSVKGKYDCMGLIDSIDRLFIDVPSIPDYQITARINKAFKGHASIWYTEMKGIHGRRSCPWWKSQIIQRYSNGTWILQKTMSFENGNYFVDKDPYEWCLRKSKRLKAIDTQMNIQMRNHKLLTKFPGELEHAVKCRCNQNFTLDKITNTLQDLRKRTNIEKYSPYKSSGFKEKQPFRVELKDKPRERVAEVAKKKSSCHNCGATDHYAYNCPKAKKKFLEEEFPTEDSE</sequence>
<evidence type="ECO:0000259" key="3">
    <source>
        <dbReference type="PROSITE" id="PS50158"/>
    </source>
</evidence>
<dbReference type="GO" id="GO:0006397">
    <property type="term" value="P:mRNA processing"/>
    <property type="evidence" value="ECO:0007669"/>
    <property type="project" value="UniProtKB-KW"/>
</dbReference>
<keyword evidence="2" id="KW-0862">Zinc</keyword>
<name>A0A9Q3I3J2_9BASI</name>
<organism evidence="4 5">
    <name type="scientific">Austropuccinia psidii MF-1</name>
    <dbReference type="NCBI Taxonomy" id="1389203"/>
    <lineage>
        <taxon>Eukaryota</taxon>
        <taxon>Fungi</taxon>
        <taxon>Dikarya</taxon>
        <taxon>Basidiomycota</taxon>
        <taxon>Pucciniomycotina</taxon>
        <taxon>Pucciniomycetes</taxon>
        <taxon>Pucciniales</taxon>
        <taxon>Sphaerophragmiaceae</taxon>
        <taxon>Austropuccinia</taxon>
    </lineage>
</organism>
<keyword evidence="1" id="KW-0507">mRNA processing</keyword>
<dbReference type="EMBL" id="AVOT02031250">
    <property type="protein sequence ID" value="MBW0524739.1"/>
    <property type="molecule type" value="Genomic_DNA"/>
</dbReference>
<gene>
    <name evidence="4" type="ORF">O181_064454</name>
</gene>
<dbReference type="AlphaFoldDB" id="A0A9Q3I3J2"/>
<comment type="caution">
    <text evidence="4">The sequence shown here is derived from an EMBL/GenBank/DDBJ whole genome shotgun (WGS) entry which is preliminary data.</text>
</comment>
<dbReference type="InterPro" id="IPR036875">
    <property type="entry name" value="Znf_CCHC_sf"/>
</dbReference>
<evidence type="ECO:0000313" key="4">
    <source>
        <dbReference type="EMBL" id="MBW0524739.1"/>
    </source>
</evidence>
<protein>
    <recommendedName>
        <fullName evidence="3">CCHC-type domain-containing protein</fullName>
    </recommendedName>
</protein>
<reference evidence="4" key="1">
    <citation type="submission" date="2021-03" db="EMBL/GenBank/DDBJ databases">
        <title>Draft genome sequence of rust myrtle Austropuccinia psidii MF-1, a brazilian biotype.</title>
        <authorList>
            <person name="Quecine M.C."/>
            <person name="Pachon D.M.R."/>
            <person name="Bonatelli M.L."/>
            <person name="Correr F.H."/>
            <person name="Franceschini L.M."/>
            <person name="Leite T.F."/>
            <person name="Margarido G.R.A."/>
            <person name="Almeida C.A."/>
            <person name="Ferrarezi J.A."/>
            <person name="Labate C.A."/>
        </authorList>
    </citation>
    <scope>NUCLEOTIDE SEQUENCE</scope>
    <source>
        <strain evidence="4">MF-1</strain>
    </source>
</reference>
<keyword evidence="2" id="KW-0479">Metal-binding</keyword>
<evidence type="ECO:0000256" key="1">
    <source>
        <dbReference type="ARBA" id="ARBA00022664"/>
    </source>
</evidence>
<accession>A0A9Q3I3J2</accession>
<dbReference type="InterPro" id="IPR001878">
    <property type="entry name" value="Znf_CCHC"/>
</dbReference>
<dbReference type="GO" id="GO:0008270">
    <property type="term" value="F:zinc ion binding"/>
    <property type="evidence" value="ECO:0007669"/>
    <property type="project" value="UniProtKB-KW"/>
</dbReference>
<evidence type="ECO:0000256" key="2">
    <source>
        <dbReference type="PROSITE-ProRule" id="PRU00047"/>
    </source>
</evidence>
<dbReference type="GO" id="GO:0003676">
    <property type="term" value="F:nucleic acid binding"/>
    <property type="evidence" value="ECO:0007669"/>
    <property type="project" value="InterPro"/>
</dbReference>
<dbReference type="Gene3D" id="4.10.60.10">
    <property type="entry name" value="Zinc finger, CCHC-type"/>
    <property type="match status" value="1"/>
</dbReference>